<protein>
    <submittedName>
        <fullName evidence="4">Hydantoinase</fullName>
    </submittedName>
</protein>
<evidence type="ECO:0000259" key="1">
    <source>
        <dbReference type="Pfam" id="PF01968"/>
    </source>
</evidence>
<dbReference type="InterPro" id="IPR049517">
    <property type="entry name" value="ACX-like_C"/>
</dbReference>
<dbReference type="STRING" id="1758178.GCA_001550095_03196"/>
<dbReference type="InterPro" id="IPR045079">
    <property type="entry name" value="Oxoprolinase-like"/>
</dbReference>
<dbReference type="PANTHER" id="PTHR11365">
    <property type="entry name" value="5-OXOPROLINASE RELATED"/>
    <property type="match status" value="1"/>
</dbReference>
<dbReference type="EMBL" id="CP022196">
    <property type="protein sequence ID" value="ATG47163.1"/>
    <property type="molecule type" value="Genomic_DNA"/>
</dbReference>
<sequence length="718" mass="78582">MKRVSVDIGGTFTDCFVVWGDQYIETKALTTHHNLAMGFNEALGKACSELDVDLEQVLTEVDSVRYATTLGTNALIEHKGPKIGMLVTAGYEATVPLSRARGYGEGLDNLGQQDLPNAQRPDPLVEAHMIRGVRERLDFQGKEVMALDEPDLRRQLRELVDRGAQIIVVALVNAVVNPVHEQRIEEILLEEYPSHLLGAIPVILSHQVAGRKGEYVRSTSAIVDGYLHSTMYHALSQLEQNLRAHTYEKPMLVIHNSGGMAQLNSTDALQTIHSGPVSGIGASEHLSLQAELGNVVATDMGGTSYDIGIVVEGGIKHYDFNPVIDRWLVSVPMVHLVTLGAGGGSVASYDRMYKTVKCGPESAGSDPGPACYDRGGMKATVTDADLLLGYLDAENYAGGSIPLNPRRARAVIEDTICDELDCDVIEAAKLIREKVDDSMANGLFTELRARGYDPKDFTMLAYGGNGPLHCCGIAQNLSIDKILAPPLSSVFSAVGAGNMHQLHIHEQSLYMVLYDSNTRELFSDYDRFNGIVAELKERGRQDLRRQGVPDDQILFDLELDMRYGNQLVQTTAVIPFHELHSPADVLQVITQFSNDYGKRFGEGSQAPEAGIRINTIRVSSYVRHETVKFEDIKPVDKAARQTPPSPSSTRSCHFVGQDGAIDTPVWARKDLVPGVEIEGPAIVASEVTTYLVNPGWTFVTAKQGASWFLRNETPAIRH</sequence>
<keyword evidence="5" id="KW-1185">Reference proteome</keyword>
<evidence type="ECO:0000259" key="3">
    <source>
        <dbReference type="Pfam" id="PF19278"/>
    </source>
</evidence>
<evidence type="ECO:0000313" key="4">
    <source>
        <dbReference type="EMBL" id="ATG47163.1"/>
    </source>
</evidence>
<dbReference type="PANTHER" id="PTHR11365:SF23">
    <property type="entry name" value="HYPOTHETICAL 5-OXOPROLINASE (EUROFUNG)-RELATED"/>
    <property type="match status" value="1"/>
</dbReference>
<dbReference type="Pfam" id="PF01968">
    <property type="entry name" value="Hydantoinase_A"/>
    <property type="match status" value="1"/>
</dbReference>
<dbReference type="Proteomes" id="UP000217935">
    <property type="component" value="Chromosome"/>
</dbReference>
<dbReference type="Pfam" id="PF19278">
    <property type="entry name" value="Hydant_A_C"/>
    <property type="match status" value="1"/>
</dbReference>
<name>A0A291G9D7_9RHOB</name>
<dbReference type="GO" id="GO:0017168">
    <property type="term" value="F:5-oxoprolinase (ATP-hydrolyzing) activity"/>
    <property type="evidence" value="ECO:0007669"/>
    <property type="project" value="TreeGrafter"/>
</dbReference>
<organism evidence="4 5">
    <name type="scientific">Celeribacter ethanolicus</name>
    <dbReference type="NCBI Taxonomy" id="1758178"/>
    <lineage>
        <taxon>Bacteria</taxon>
        <taxon>Pseudomonadati</taxon>
        <taxon>Pseudomonadota</taxon>
        <taxon>Alphaproteobacteria</taxon>
        <taxon>Rhodobacterales</taxon>
        <taxon>Roseobacteraceae</taxon>
        <taxon>Celeribacter</taxon>
    </lineage>
</organism>
<proteinExistence type="predicted"/>
<dbReference type="GO" id="GO:0006749">
    <property type="term" value="P:glutathione metabolic process"/>
    <property type="evidence" value="ECO:0007669"/>
    <property type="project" value="TreeGrafter"/>
</dbReference>
<dbReference type="KEGG" id="ceh:CEW89_06015"/>
<gene>
    <name evidence="4" type="ORF">CEW89_06015</name>
</gene>
<evidence type="ECO:0000313" key="5">
    <source>
        <dbReference type="Proteomes" id="UP000217935"/>
    </source>
</evidence>
<accession>A0A291G9D7</accession>
<dbReference type="Pfam" id="PF05378">
    <property type="entry name" value="Hydant_A_N"/>
    <property type="match status" value="1"/>
</dbReference>
<dbReference type="GO" id="GO:0005829">
    <property type="term" value="C:cytosol"/>
    <property type="evidence" value="ECO:0007669"/>
    <property type="project" value="TreeGrafter"/>
</dbReference>
<feature type="domain" description="Acetophenone carboxylase-like C-terminal" evidence="3">
    <location>
        <begin position="528"/>
        <end position="697"/>
    </location>
</feature>
<dbReference type="RefSeq" id="WP_066710569.1">
    <property type="nucleotide sequence ID" value="NZ_CP022196.1"/>
</dbReference>
<dbReference type="InterPro" id="IPR008040">
    <property type="entry name" value="Hydant_A_N"/>
</dbReference>
<feature type="domain" description="Hydantoinase/oxoprolinase N-terminal" evidence="2">
    <location>
        <begin position="3"/>
        <end position="191"/>
    </location>
</feature>
<evidence type="ECO:0000259" key="2">
    <source>
        <dbReference type="Pfam" id="PF05378"/>
    </source>
</evidence>
<dbReference type="InterPro" id="IPR002821">
    <property type="entry name" value="Hydantoinase_A"/>
</dbReference>
<reference evidence="4 5" key="1">
    <citation type="submission" date="2017-06" db="EMBL/GenBank/DDBJ databases">
        <title>Celeribacter sp. TSPH2 complete genome sequence.</title>
        <authorList>
            <person name="Woo J.-H."/>
            <person name="Kim H.-S."/>
        </authorList>
    </citation>
    <scope>NUCLEOTIDE SEQUENCE [LARGE SCALE GENOMIC DNA]</scope>
    <source>
        <strain evidence="4 5">TSPH2</strain>
    </source>
</reference>
<dbReference type="OrthoDB" id="9759608at2"/>
<dbReference type="AlphaFoldDB" id="A0A291G9D7"/>
<feature type="domain" description="Hydantoinase A/oxoprolinase" evidence="1">
    <location>
        <begin position="217"/>
        <end position="497"/>
    </location>
</feature>